<evidence type="ECO:0000259" key="1">
    <source>
        <dbReference type="Pfam" id="PF14355"/>
    </source>
</evidence>
<name>A0A1I4VJL2_9PSEU</name>
<reference evidence="2 3" key="1">
    <citation type="submission" date="2016-10" db="EMBL/GenBank/DDBJ databases">
        <authorList>
            <person name="de Groot N.N."/>
        </authorList>
    </citation>
    <scope>NUCLEOTIDE SEQUENCE [LARGE SCALE GENOMIC DNA]</scope>
    <source>
        <strain evidence="2 3">CPCC 201259</strain>
    </source>
</reference>
<feature type="domain" description="Abortive infection protein-like C-terminal" evidence="1">
    <location>
        <begin position="49"/>
        <end position="129"/>
    </location>
</feature>
<sequence length="146" mass="15611">MREHLTRLERGLEGDPAVVIGSSKELIESVCKLVLQRLTIEYDENDDVPALVKVTLKALKLHPETLAPTAPAGEAVKRILGSLASMAVGVAELRNKIGTGHGRGVTLKLSPRHAHLAAGAATTFARLLLETLEDPEAPWRAGQDSP</sequence>
<dbReference type="EMBL" id="FOUP01000002">
    <property type="protein sequence ID" value="SFN01382.1"/>
    <property type="molecule type" value="Genomic_DNA"/>
</dbReference>
<gene>
    <name evidence="2" type="ORF">SAMN05421805_102241</name>
</gene>
<proteinExistence type="predicted"/>
<dbReference type="Proteomes" id="UP000199398">
    <property type="component" value="Unassembled WGS sequence"/>
</dbReference>
<accession>A0A1I4VJL2</accession>
<organism evidence="2 3">
    <name type="scientific">Saccharopolyspora antimicrobica</name>
    <dbReference type="NCBI Taxonomy" id="455193"/>
    <lineage>
        <taxon>Bacteria</taxon>
        <taxon>Bacillati</taxon>
        <taxon>Actinomycetota</taxon>
        <taxon>Actinomycetes</taxon>
        <taxon>Pseudonocardiales</taxon>
        <taxon>Pseudonocardiaceae</taxon>
        <taxon>Saccharopolyspora</taxon>
    </lineage>
</organism>
<dbReference type="InterPro" id="IPR026001">
    <property type="entry name" value="Abi-like_C"/>
</dbReference>
<protein>
    <submittedName>
        <fullName evidence="2">Abortive infection C-terminus</fullName>
    </submittedName>
</protein>
<dbReference type="Pfam" id="PF14355">
    <property type="entry name" value="Abi_C"/>
    <property type="match status" value="1"/>
</dbReference>
<dbReference type="AlphaFoldDB" id="A0A1I4VJL2"/>
<evidence type="ECO:0000313" key="3">
    <source>
        <dbReference type="Proteomes" id="UP000199398"/>
    </source>
</evidence>
<evidence type="ECO:0000313" key="2">
    <source>
        <dbReference type="EMBL" id="SFN01382.1"/>
    </source>
</evidence>